<feature type="domain" description="Prepilin peptidase A24 N-terminal" evidence="9">
    <location>
        <begin position="23"/>
        <end position="133"/>
    </location>
</feature>
<feature type="transmembrane region" description="Helical" evidence="7">
    <location>
        <begin position="224"/>
        <end position="243"/>
    </location>
</feature>
<evidence type="ECO:0000313" key="11">
    <source>
        <dbReference type="Proteomes" id="UP000637061"/>
    </source>
</evidence>
<protein>
    <submittedName>
        <fullName evidence="10">Prepilin peptidase</fullName>
    </submittedName>
</protein>
<dbReference type="InterPro" id="IPR000045">
    <property type="entry name" value="Prepilin_IV_endopep_pep"/>
</dbReference>
<feature type="transmembrane region" description="Helical" evidence="7">
    <location>
        <begin position="140"/>
        <end position="159"/>
    </location>
</feature>
<comment type="subcellular location">
    <subcellularLocation>
        <location evidence="1">Cell membrane</location>
        <topology evidence="1">Multi-pass membrane protein</topology>
    </subcellularLocation>
</comment>
<feature type="transmembrane region" description="Helical" evidence="7">
    <location>
        <begin position="114"/>
        <end position="134"/>
    </location>
</feature>
<dbReference type="AlphaFoldDB" id="A0A8I1EAJ6"/>
<evidence type="ECO:0000259" key="9">
    <source>
        <dbReference type="Pfam" id="PF06750"/>
    </source>
</evidence>
<dbReference type="EMBL" id="JAEHTE010000002">
    <property type="protein sequence ID" value="MBI6882899.1"/>
    <property type="molecule type" value="Genomic_DNA"/>
</dbReference>
<dbReference type="Proteomes" id="UP000637061">
    <property type="component" value="Unassembled WGS sequence"/>
</dbReference>
<dbReference type="RefSeq" id="WP_198746523.1">
    <property type="nucleotide sequence ID" value="NZ_JAEHTE010000002.1"/>
</dbReference>
<feature type="transmembrane region" description="Helical" evidence="7">
    <location>
        <begin position="12"/>
        <end position="34"/>
    </location>
</feature>
<evidence type="ECO:0000256" key="1">
    <source>
        <dbReference type="ARBA" id="ARBA00004651"/>
    </source>
</evidence>
<sequence length="295" mass="32180">MSIFDITLYENLPWQFTSLFVMLGAAVGSFFNVLSLRWPAYQLAKNDAESHFWLKLRGHLKKDLSPQAEQPNLMAGRSHCPTCSKAIPLYHNIPIFSWLFLRGKSACCSKPIKIRYFAFEAFGALTFLAIAITIGPSVAGLLLGLILMTLSLMAVIDLAESFIPEPLLFMAFFMSYGLAMSPIGVGLQTAFLSHMLTFFGLYITFSLLGKLMERDLVGTGDFHLLALCASLLGSTAWFLPILIWPFATATWFLSKSGAIKKGVFAGVIGSTSIPAGPAIVASTFCLIAIKQTGVL</sequence>
<evidence type="ECO:0000256" key="2">
    <source>
        <dbReference type="ARBA" id="ARBA00005801"/>
    </source>
</evidence>
<evidence type="ECO:0000256" key="5">
    <source>
        <dbReference type="ARBA" id="ARBA00022989"/>
    </source>
</evidence>
<keyword evidence="4 7" id="KW-0812">Transmembrane</keyword>
<evidence type="ECO:0000256" key="3">
    <source>
        <dbReference type="ARBA" id="ARBA00022475"/>
    </source>
</evidence>
<accession>A0A8I1EAJ6</accession>
<name>A0A8I1EAJ6_PSEPU</name>
<dbReference type="GO" id="GO:0004190">
    <property type="term" value="F:aspartic-type endopeptidase activity"/>
    <property type="evidence" value="ECO:0007669"/>
    <property type="project" value="InterPro"/>
</dbReference>
<organism evidence="10 11">
    <name type="scientific">Pseudomonas putida</name>
    <name type="common">Arthrobacter siderocapsulatus</name>
    <dbReference type="NCBI Taxonomy" id="303"/>
    <lineage>
        <taxon>Bacteria</taxon>
        <taxon>Pseudomonadati</taxon>
        <taxon>Pseudomonadota</taxon>
        <taxon>Gammaproteobacteria</taxon>
        <taxon>Pseudomonadales</taxon>
        <taxon>Pseudomonadaceae</taxon>
        <taxon>Pseudomonas</taxon>
    </lineage>
</organism>
<keyword evidence="6 7" id="KW-0472">Membrane</keyword>
<dbReference type="InterPro" id="IPR050882">
    <property type="entry name" value="Prepilin_peptidase/N-MTase"/>
</dbReference>
<dbReference type="GO" id="GO:0005886">
    <property type="term" value="C:plasma membrane"/>
    <property type="evidence" value="ECO:0007669"/>
    <property type="project" value="UniProtKB-SubCell"/>
</dbReference>
<feature type="transmembrane region" description="Helical" evidence="7">
    <location>
        <begin position="191"/>
        <end position="212"/>
    </location>
</feature>
<keyword evidence="5 7" id="KW-1133">Transmembrane helix</keyword>
<proteinExistence type="inferred from homology"/>
<evidence type="ECO:0000256" key="7">
    <source>
        <dbReference type="SAM" id="Phobius"/>
    </source>
</evidence>
<evidence type="ECO:0000259" key="8">
    <source>
        <dbReference type="Pfam" id="PF01478"/>
    </source>
</evidence>
<feature type="transmembrane region" description="Helical" evidence="7">
    <location>
        <begin position="263"/>
        <end position="289"/>
    </location>
</feature>
<dbReference type="PANTHER" id="PTHR30487:SF0">
    <property type="entry name" value="PREPILIN LEADER PEPTIDASE_N-METHYLTRANSFERASE-RELATED"/>
    <property type="match status" value="1"/>
</dbReference>
<keyword evidence="3" id="KW-1003">Cell membrane</keyword>
<dbReference type="GO" id="GO:0006465">
    <property type="term" value="P:signal peptide processing"/>
    <property type="evidence" value="ECO:0007669"/>
    <property type="project" value="TreeGrafter"/>
</dbReference>
<reference evidence="10" key="1">
    <citation type="submission" date="2020-12" db="EMBL/GenBank/DDBJ databases">
        <title>Enhanced detection system for hospital associated transmission using whole genome sequencing surveillance.</title>
        <authorList>
            <person name="Harrison L.H."/>
            <person name="Van Tyne D."/>
            <person name="Marsh J.W."/>
            <person name="Griffith M.P."/>
            <person name="Snyder D.J."/>
            <person name="Cooper V.S."/>
            <person name="Mustapha M."/>
        </authorList>
    </citation>
    <scope>NUCLEOTIDE SEQUENCE</scope>
    <source>
        <strain evidence="10">PSB00042</strain>
    </source>
</reference>
<dbReference type="PANTHER" id="PTHR30487">
    <property type="entry name" value="TYPE 4 PREPILIN-LIKE PROTEINS LEADER PEPTIDE-PROCESSING ENZYME"/>
    <property type="match status" value="1"/>
</dbReference>
<comment type="similarity">
    <text evidence="2">Belongs to the peptidase A24 family.</text>
</comment>
<feature type="domain" description="Prepilin type IV endopeptidase peptidase" evidence="8">
    <location>
        <begin position="146"/>
        <end position="252"/>
    </location>
</feature>
<feature type="transmembrane region" description="Helical" evidence="7">
    <location>
        <begin position="166"/>
        <end position="185"/>
    </location>
</feature>
<gene>
    <name evidence="10" type="ORF">JEU22_03155</name>
</gene>
<evidence type="ECO:0000313" key="10">
    <source>
        <dbReference type="EMBL" id="MBI6882899.1"/>
    </source>
</evidence>
<evidence type="ECO:0000256" key="6">
    <source>
        <dbReference type="ARBA" id="ARBA00023136"/>
    </source>
</evidence>
<dbReference type="Pfam" id="PF06750">
    <property type="entry name" value="A24_N_bact"/>
    <property type="match status" value="1"/>
</dbReference>
<dbReference type="Pfam" id="PF01478">
    <property type="entry name" value="Peptidase_A24"/>
    <property type="match status" value="1"/>
</dbReference>
<comment type="caution">
    <text evidence="10">The sequence shown here is derived from an EMBL/GenBank/DDBJ whole genome shotgun (WGS) entry which is preliminary data.</text>
</comment>
<evidence type="ECO:0000256" key="4">
    <source>
        <dbReference type="ARBA" id="ARBA00022692"/>
    </source>
</evidence>
<dbReference type="InterPro" id="IPR010627">
    <property type="entry name" value="Prepilin_pept_A24_N"/>
</dbReference>